<dbReference type="PANTHER" id="PTHR38705">
    <property type="entry name" value="PROTEIN RDS1"/>
    <property type="match status" value="1"/>
</dbReference>
<evidence type="ECO:0008006" key="5">
    <source>
        <dbReference type="Google" id="ProtNLM"/>
    </source>
</evidence>
<protein>
    <recommendedName>
        <fullName evidence="5">Ferritin-like domain-containing protein</fullName>
    </recommendedName>
</protein>
<dbReference type="Proteomes" id="UP000325395">
    <property type="component" value="Unassembled WGS sequence"/>
</dbReference>
<reference evidence="3 4" key="1">
    <citation type="submission" date="2019-04" db="EMBL/GenBank/DDBJ databases">
        <authorList>
            <consortium name="DOE Joint Genome Institute"/>
            <person name="Mondo S."/>
            <person name="Kjaerbolling I."/>
            <person name="Vesth T."/>
            <person name="Frisvad J.C."/>
            <person name="Nybo J.L."/>
            <person name="Theobald S."/>
            <person name="Kildgaard S."/>
            <person name="Isbrandt T."/>
            <person name="Kuo A."/>
            <person name="Sato A."/>
            <person name="Lyhne E.K."/>
            <person name="Kogle M.E."/>
            <person name="Wiebenga A."/>
            <person name="Kun R.S."/>
            <person name="Lubbers R.J."/>
            <person name="Makela M.R."/>
            <person name="Barry K."/>
            <person name="Chovatia M."/>
            <person name="Clum A."/>
            <person name="Daum C."/>
            <person name="Haridas S."/>
            <person name="He G."/>
            <person name="LaButti K."/>
            <person name="Lipzen A."/>
            <person name="Riley R."/>
            <person name="Salamov A."/>
            <person name="Simmons B.A."/>
            <person name="Magnuson J.K."/>
            <person name="Henrissat B."/>
            <person name="Mortensen U.H."/>
            <person name="Larsen T.O."/>
            <person name="Devries R.P."/>
            <person name="Grigoriev I.V."/>
            <person name="Machida M."/>
            <person name="Baker S.E."/>
            <person name="Andersen M.R."/>
            <person name="Cantor M.N."/>
            <person name="Hua S.X."/>
        </authorList>
    </citation>
    <scope>NUCLEOTIDE SEQUENCE [LARGE SCALE GENOMIC DNA]</scope>
    <source>
        <strain evidence="3 4">CBS 117616</strain>
    </source>
</reference>
<name>A0ABQ6WSN9_9EURO</name>
<feature type="region of interest" description="Disordered" evidence="1">
    <location>
        <begin position="300"/>
        <end position="325"/>
    </location>
</feature>
<organism evidence="3 4">
    <name type="scientific">Aspergillus pseudocaelatus</name>
    <dbReference type="NCBI Taxonomy" id="1825620"/>
    <lineage>
        <taxon>Eukaryota</taxon>
        <taxon>Fungi</taxon>
        <taxon>Dikarya</taxon>
        <taxon>Ascomycota</taxon>
        <taxon>Pezizomycotina</taxon>
        <taxon>Eurotiomycetes</taxon>
        <taxon>Eurotiomycetidae</taxon>
        <taxon>Eurotiales</taxon>
        <taxon>Aspergillaceae</taxon>
        <taxon>Aspergillus</taxon>
        <taxon>Aspergillus subgen. Circumdati</taxon>
    </lineage>
</organism>
<evidence type="ECO:0000256" key="2">
    <source>
        <dbReference type="SAM" id="SignalP"/>
    </source>
</evidence>
<evidence type="ECO:0000313" key="4">
    <source>
        <dbReference type="Proteomes" id="UP000325395"/>
    </source>
</evidence>
<dbReference type="EMBL" id="ML735711">
    <property type="protein sequence ID" value="KAE8420104.1"/>
    <property type="molecule type" value="Genomic_DNA"/>
</dbReference>
<keyword evidence="4" id="KW-1185">Reference proteome</keyword>
<dbReference type="PANTHER" id="PTHR38705:SF1">
    <property type="entry name" value="PROTEIN RDS1"/>
    <property type="match status" value="1"/>
</dbReference>
<accession>A0ABQ6WSN9</accession>
<dbReference type="InterPro" id="IPR039254">
    <property type="entry name" value="Rds1"/>
</dbReference>
<feature type="compositionally biased region" description="Polar residues" evidence="1">
    <location>
        <begin position="300"/>
        <end position="313"/>
    </location>
</feature>
<feature type="signal peptide" evidence="2">
    <location>
        <begin position="1"/>
        <end position="18"/>
    </location>
</feature>
<gene>
    <name evidence="3" type="ORF">BDV36DRAFT_118229</name>
</gene>
<keyword evidence="2" id="KW-0732">Signal</keyword>
<proteinExistence type="predicted"/>
<evidence type="ECO:0000313" key="3">
    <source>
        <dbReference type="EMBL" id="KAE8420104.1"/>
    </source>
</evidence>
<feature type="chain" id="PRO_5046343932" description="Ferritin-like domain-containing protein" evidence="2">
    <location>
        <begin position="19"/>
        <end position="465"/>
    </location>
</feature>
<sequence length="465" mass="50716">MATFLILAATLSSAGVFASPVPTEAPVKQTGYPVIVGQNGYTSAPYHGPYTGTPTTTGAVKAPATLAASIEPKPPNPTATYYNSQGVPLNPMPAPYTPAGGLGTNGTEPRYMVESDFDFESIALGVYQEYIELDLFHDGLARFTDEEFQEAGLGPEARSLIEFMADQEAGHATLLSNMLGEAAPKQCVYNYPYKTVREWVDFNQRVTRYGESGVWGFISHLDSREVANLLSLSISTEARQQLIFRQMSGLSPMNVWFENGWPQSWAWTMLAPYISYCPEGTTRLAWQNFPTLQILNNPNINRVSPNDTPNDGSETVGKRITDPSVSDISKDENCLNQDAIGKNCAPAIAHNRSEPLSYPGKQVFLEWEAPGKSVGPNNSYITTTAAGEPKFVGWSSQLNLTYSPLTVTGENTGYTYQPEGFVYDDDGIINGTMAIMLTDLDLFVTPFNLSMLNPHIVALGLYMAG</sequence>
<evidence type="ECO:0000256" key="1">
    <source>
        <dbReference type="SAM" id="MobiDB-lite"/>
    </source>
</evidence>
<dbReference type="Pfam" id="PF13668">
    <property type="entry name" value="Ferritin_2"/>
    <property type="match status" value="1"/>
</dbReference>